<reference evidence="2" key="2">
    <citation type="journal article" date="2015" name="Data Brief">
        <title>Shoot transcriptome of the giant reed, Arundo donax.</title>
        <authorList>
            <person name="Barrero R.A."/>
            <person name="Guerrero F.D."/>
            <person name="Moolhuijzen P."/>
            <person name="Goolsby J.A."/>
            <person name="Tidwell J."/>
            <person name="Bellgard S.E."/>
            <person name="Bellgard M.I."/>
        </authorList>
    </citation>
    <scope>NUCLEOTIDE SEQUENCE</scope>
    <source>
        <tissue evidence="2">Shoot tissue taken approximately 20 cm above the soil surface</tissue>
    </source>
</reference>
<organism evidence="2">
    <name type="scientific">Arundo donax</name>
    <name type="common">Giant reed</name>
    <name type="synonym">Donax arundinaceus</name>
    <dbReference type="NCBI Taxonomy" id="35708"/>
    <lineage>
        <taxon>Eukaryota</taxon>
        <taxon>Viridiplantae</taxon>
        <taxon>Streptophyta</taxon>
        <taxon>Embryophyta</taxon>
        <taxon>Tracheophyta</taxon>
        <taxon>Spermatophyta</taxon>
        <taxon>Magnoliopsida</taxon>
        <taxon>Liliopsida</taxon>
        <taxon>Poales</taxon>
        <taxon>Poaceae</taxon>
        <taxon>PACMAD clade</taxon>
        <taxon>Arundinoideae</taxon>
        <taxon>Arundineae</taxon>
        <taxon>Arundo</taxon>
    </lineage>
</organism>
<protein>
    <submittedName>
        <fullName evidence="2">Uncharacterized protein</fullName>
    </submittedName>
</protein>
<evidence type="ECO:0000313" key="2">
    <source>
        <dbReference type="EMBL" id="JAD48071.1"/>
    </source>
</evidence>
<dbReference type="AlphaFoldDB" id="A0A0A9AAH2"/>
<evidence type="ECO:0000256" key="1">
    <source>
        <dbReference type="SAM" id="Phobius"/>
    </source>
</evidence>
<name>A0A0A9AAH2_ARUDO</name>
<accession>A0A0A9AAH2</accession>
<feature type="transmembrane region" description="Helical" evidence="1">
    <location>
        <begin position="58"/>
        <end position="83"/>
    </location>
</feature>
<dbReference type="EMBL" id="GBRH01249824">
    <property type="protein sequence ID" value="JAD48071.1"/>
    <property type="molecule type" value="Transcribed_RNA"/>
</dbReference>
<keyword evidence="1" id="KW-0812">Transmembrane</keyword>
<proteinExistence type="predicted"/>
<sequence>MPNGSGAPGARPTSAMFSRIWLRSIRTSRDGHFLFPASLKHPQDASCVPWTSQAIKRVLMRLIACSSDALCVVCFTLFSFILASRRLHLSMIE</sequence>
<reference evidence="2" key="1">
    <citation type="submission" date="2014-09" db="EMBL/GenBank/DDBJ databases">
        <authorList>
            <person name="Magalhaes I.L.F."/>
            <person name="Oliveira U."/>
            <person name="Santos F.R."/>
            <person name="Vidigal T.H.D.A."/>
            <person name="Brescovit A.D."/>
            <person name="Santos A.J."/>
        </authorList>
    </citation>
    <scope>NUCLEOTIDE SEQUENCE</scope>
    <source>
        <tissue evidence="2">Shoot tissue taken approximately 20 cm above the soil surface</tissue>
    </source>
</reference>
<keyword evidence="1" id="KW-0472">Membrane</keyword>
<keyword evidence="1" id="KW-1133">Transmembrane helix</keyword>